<evidence type="ECO:0000313" key="1">
    <source>
        <dbReference type="EMBL" id="TWU30510.1"/>
    </source>
</evidence>
<dbReference type="Proteomes" id="UP000318437">
    <property type="component" value="Unassembled WGS sequence"/>
</dbReference>
<dbReference type="AlphaFoldDB" id="A0A5C6D0V9"/>
<keyword evidence="2" id="KW-1185">Reference proteome</keyword>
<accession>A0A5C6D0V9</accession>
<dbReference type="EMBL" id="SJPS01000001">
    <property type="protein sequence ID" value="TWU30510.1"/>
    <property type="molecule type" value="Genomic_DNA"/>
</dbReference>
<protein>
    <submittedName>
        <fullName evidence="1">Uncharacterized protein</fullName>
    </submittedName>
</protein>
<comment type="caution">
    <text evidence="1">The sequence shown here is derived from an EMBL/GenBank/DDBJ whole genome shotgun (WGS) entry which is preliminary data.</text>
</comment>
<gene>
    <name evidence="1" type="ORF">Pla144_12970</name>
</gene>
<evidence type="ECO:0000313" key="2">
    <source>
        <dbReference type="Proteomes" id="UP000318437"/>
    </source>
</evidence>
<proteinExistence type="predicted"/>
<reference evidence="1 2" key="1">
    <citation type="submission" date="2019-02" db="EMBL/GenBank/DDBJ databases">
        <title>Deep-cultivation of Planctomycetes and their phenomic and genomic characterization uncovers novel biology.</title>
        <authorList>
            <person name="Wiegand S."/>
            <person name="Jogler M."/>
            <person name="Boedeker C."/>
            <person name="Pinto D."/>
            <person name="Vollmers J."/>
            <person name="Rivas-Marin E."/>
            <person name="Kohn T."/>
            <person name="Peeters S.H."/>
            <person name="Heuer A."/>
            <person name="Rast P."/>
            <person name="Oberbeckmann S."/>
            <person name="Bunk B."/>
            <person name="Jeske O."/>
            <person name="Meyerdierks A."/>
            <person name="Storesund J.E."/>
            <person name="Kallscheuer N."/>
            <person name="Luecker S."/>
            <person name="Lage O.M."/>
            <person name="Pohl T."/>
            <person name="Merkel B.J."/>
            <person name="Hornburger P."/>
            <person name="Mueller R.-W."/>
            <person name="Bruemmer F."/>
            <person name="Labrenz M."/>
            <person name="Spormann A.M."/>
            <person name="Op Den Camp H."/>
            <person name="Overmann J."/>
            <person name="Amann R."/>
            <person name="Jetten M.S.M."/>
            <person name="Mascher T."/>
            <person name="Medema M.H."/>
            <person name="Devos D.P."/>
            <person name="Kaster A.-K."/>
            <person name="Ovreas L."/>
            <person name="Rohde M."/>
            <person name="Galperin M.Y."/>
            <person name="Jogler C."/>
        </authorList>
    </citation>
    <scope>NUCLEOTIDE SEQUENCE [LARGE SCALE GENOMIC DNA]</scope>
    <source>
        <strain evidence="1 2">Pla144</strain>
    </source>
</reference>
<name>A0A5C6D0V9_9BACT</name>
<organism evidence="1 2">
    <name type="scientific">Bythopirellula polymerisocia</name>
    <dbReference type="NCBI Taxonomy" id="2528003"/>
    <lineage>
        <taxon>Bacteria</taxon>
        <taxon>Pseudomonadati</taxon>
        <taxon>Planctomycetota</taxon>
        <taxon>Planctomycetia</taxon>
        <taxon>Pirellulales</taxon>
        <taxon>Lacipirellulaceae</taxon>
        <taxon>Bythopirellula</taxon>
    </lineage>
</organism>
<sequence>MASSGFLLNLLSLLGKVRQPLSFTLLPFYPQFRKESASKKWGELAETDASSASLSSGEVRAVSAPLAGSEIGFCGAGMTGNVAIQGASPKSDASCKRISRFASR</sequence>